<comment type="pathway">
    <text evidence="1">One-carbon metabolism; tetrahydrofolate interconversion.</text>
</comment>
<keyword evidence="2" id="KW-0554">One-carbon metabolism</keyword>
<evidence type="ECO:0000256" key="4">
    <source>
        <dbReference type="ARBA" id="ARBA00022857"/>
    </source>
</evidence>
<gene>
    <name evidence="9" type="ORF">B1B_12646</name>
</gene>
<dbReference type="InterPro" id="IPR020630">
    <property type="entry name" value="THF_DH/CycHdrlase_cat_dom"/>
</dbReference>
<dbReference type="Pfam" id="PF00763">
    <property type="entry name" value="THF_DHG_CYH"/>
    <property type="match status" value="1"/>
</dbReference>
<evidence type="ECO:0000259" key="7">
    <source>
        <dbReference type="Pfam" id="PF00763"/>
    </source>
</evidence>
<reference evidence="9" key="1">
    <citation type="submission" date="2013-08" db="EMBL/GenBank/DDBJ databases">
        <authorList>
            <person name="Mendez C."/>
            <person name="Richter M."/>
            <person name="Ferrer M."/>
            <person name="Sanchez J."/>
        </authorList>
    </citation>
    <scope>NUCLEOTIDE SEQUENCE</scope>
</reference>
<evidence type="ECO:0000313" key="9">
    <source>
        <dbReference type="EMBL" id="EQD46386.1"/>
    </source>
</evidence>
<evidence type="ECO:0000256" key="5">
    <source>
        <dbReference type="ARBA" id="ARBA00023002"/>
    </source>
</evidence>
<keyword evidence="3 9" id="KW-0378">Hydrolase</keyword>
<reference evidence="9" key="2">
    <citation type="journal article" date="2014" name="ISME J.">
        <title>Microbial stratification in low pH oxic and suboxic macroscopic growths along an acid mine drainage.</title>
        <authorList>
            <person name="Mendez-Garcia C."/>
            <person name="Mesa V."/>
            <person name="Sprenger R.R."/>
            <person name="Richter M."/>
            <person name="Diez M.S."/>
            <person name="Solano J."/>
            <person name="Bargiela R."/>
            <person name="Golyshina O.V."/>
            <person name="Manteca A."/>
            <person name="Ramos J.L."/>
            <person name="Gallego J.R."/>
            <person name="Llorente I."/>
            <person name="Martins Dos Santos V.A."/>
            <person name="Jensen O.N."/>
            <person name="Pelaez A.I."/>
            <person name="Sanchez J."/>
            <person name="Ferrer M."/>
        </authorList>
    </citation>
    <scope>NUCLEOTIDE SEQUENCE</scope>
</reference>
<dbReference type="EMBL" id="AUZY01008297">
    <property type="protein sequence ID" value="EQD46386.1"/>
    <property type="molecule type" value="Genomic_DNA"/>
</dbReference>
<dbReference type="SUPFAM" id="SSF51735">
    <property type="entry name" value="NAD(P)-binding Rossmann-fold domains"/>
    <property type="match status" value="1"/>
</dbReference>
<proteinExistence type="inferred from homology"/>
<dbReference type="GO" id="GO:0004477">
    <property type="term" value="F:methenyltetrahydrofolate cyclohydrolase activity"/>
    <property type="evidence" value="ECO:0007669"/>
    <property type="project" value="TreeGrafter"/>
</dbReference>
<dbReference type="PANTHER" id="PTHR48099">
    <property type="entry name" value="C-1-TETRAHYDROFOLATE SYNTHASE, CYTOPLASMIC-RELATED"/>
    <property type="match status" value="1"/>
</dbReference>
<dbReference type="Gene3D" id="3.40.50.10860">
    <property type="entry name" value="Leucine Dehydrogenase, chain A, domain 1"/>
    <property type="match status" value="1"/>
</dbReference>
<keyword evidence="5" id="KW-0560">Oxidoreductase</keyword>
<dbReference type="PANTHER" id="PTHR48099:SF5">
    <property type="entry name" value="C-1-TETRAHYDROFOLATE SYNTHASE, CYTOPLASMIC"/>
    <property type="match status" value="1"/>
</dbReference>
<evidence type="ECO:0000256" key="1">
    <source>
        <dbReference type="ARBA" id="ARBA00004777"/>
    </source>
</evidence>
<organism evidence="9">
    <name type="scientific">mine drainage metagenome</name>
    <dbReference type="NCBI Taxonomy" id="410659"/>
    <lineage>
        <taxon>unclassified sequences</taxon>
        <taxon>metagenomes</taxon>
        <taxon>ecological metagenomes</taxon>
    </lineage>
</organism>
<dbReference type="GO" id="GO:0005829">
    <property type="term" value="C:cytosol"/>
    <property type="evidence" value="ECO:0007669"/>
    <property type="project" value="TreeGrafter"/>
</dbReference>
<accession>T0ZE23</accession>
<evidence type="ECO:0000256" key="2">
    <source>
        <dbReference type="ARBA" id="ARBA00022563"/>
    </source>
</evidence>
<feature type="domain" description="Tetrahydrofolate dehydrogenase/cyclohydrolase NAD(P)-binding" evidence="8">
    <location>
        <begin position="139"/>
        <end position="279"/>
    </location>
</feature>
<protein>
    <submittedName>
        <fullName evidence="9">Methylenetetrahydrofolate dehydrogenase/methenyltetrahydrofolate cyclohydrolase</fullName>
    </submittedName>
</protein>
<dbReference type="CDD" id="cd01080">
    <property type="entry name" value="NAD_bind_m-THF_DH_Cyclohyd"/>
    <property type="match status" value="1"/>
</dbReference>
<comment type="caution">
    <text evidence="9">The sequence shown here is derived from an EMBL/GenBank/DDBJ whole genome shotgun (WGS) entry which is preliminary data.</text>
</comment>
<sequence length="283" mass="30930">MTAEIIDGNKIAELMMQTLKEGFARSQEGSGKAANLVIIRIGNDEGARIYSEAKVKRARKLGVKSSVIEMPTATKDEVTAKIHDLAVDPGVTGIMIENPVPPPLDFTDLVDMIPYYKDVDGTSSTNQGRIVNRREFLTPGTPTAVVEIMSRYIELKSGFVTIVNRSPVVGRPLSQMLLNRDYTVSVCHSKTPDILLYTRRSDTVIAAIGKANFFTDELINPDCTFIDVGINYVEGKVVGDGSFANLSKWVKRITPVPGGVGPVTATMIFSNLLKAFKYQENLA</sequence>
<dbReference type="SUPFAM" id="SSF53223">
    <property type="entry name" value="Aminoacid dehydrogenase-like, N-terminal domain"/>
    <property type="match status" value="1"/>
</dbReference>
<keyword evidence="6" id="KW-0511">Multifunctional enzyme</keyword>
<dbReference type="GO" id="GO:0035999">
    <property type="term" value="P:tetrahydrofolate interconversion"/>
    <property type="evidence" value="ECO:0007669"/>
    <property type="project" value="TreeGrafter"/>
</dbReference>
<evidence type="ECO:0000256" key="6">
    <source>
        <dbReference type="ARBA" id="ARBA00023268"/>
    </source>
</evidence>
<dbReference type="Gene3D" id="3.40.50.720">
    <property type="entry name" value="NAD(P)-binding Rossmann-like Domain"/>
    <property type="match status" value="1"/>
</dbReference>
<keyword evidence="4" id="KW-0521">NADP</keyword>
<dbReference type="InterPro" id="IPR036291">
    <property type="entry name" value="NAD(P)-bd_dom_sf"/>
</dbReference>
<feature type="domain" description="Tetrahydrofolate dehydrogenase/cyclohydrolase catalytic" evidence="7">
    <location>
        <begin position="6"/>
        <end position="120"/>
    </location>
</feature>
<dbReference type="InterPro" id="IPR046346">
    <property type="entry name" value="Aminoacid_DH-like_N_sf"/>
</dbReference>
<dbReference type="GO" id="GO:0004488">
    <property type="term" value="F:methylenetetrahydrofolate dehydrogenase (NADP+) activity"/>
    <property type="evidence" value="ECO:0007669"/>
    <property type="project" value="InterPro"/>
</dbReference>
<dbReference type="HAMAP" id="MF_01576">
    <property type="entry name" value="THF_DHG_CYH"/>
    <property type="match status" value="1"/>
</dbReference>
<evidence type="ECO:0000256" key="3">
    <source>
        <dbReference type="ARBA" id="ARBA00022801"/>
    </source>
</evidence>
<dbReference type="InterPro" id="IPR020631">
    <property type="entry name" value="THF_DH/CycHdrlase_NAD-bd_dom"/>
</dbReference>
<name>T0ZE23_9ZZZZ</name>
<dbReference type="InterPro" id="IPR000672">
    <property type="entry name" value="THF_DH/CycHdrlase"/>
</dbReference>
<evidence type="ECO:0000259" key="8">
    <source>
        <dbReference type="Pfam" id="PF02882"/>
    </source>
</evidence>
<dbReference type="Pfam" id="PF02882">
    <property type="entry name" value="THF_DHG_CYH_C"/>
    <property type="match status" value="1"/>
</dbReference>
<dbReference type="PRINTS" id="PR00085">
    <property type="entry name" value="THFDHDRGNASE"/>
</dbReference>
<dbReference type="AlphaFoldDB" id="T0ZE23"/>